<feature type="domain" description="Peptidase C1A papain C-terminal" evidence="2">
    <location>
        <begin position="178"/>
        <end position="401"/>
    </location>
</feature>
<dbReference type="InterPro" id="IPR013128">
    <property type="entry name" value="Peptidase_C1A"/>
</dbReference>
<dbReference type="AlphaFoldDB" id="A0A6N3B812"/>
<dbReference type="SUPFAM" id="SSF55383">
    <property type="entry name" value="Copper amine oxidase, domain N"/>
    <property type="match status" value="1"/>
</dbReference>
<dbReference type="GO" id="GO:0006508">
    <property type="term" value="P:proteolysis"/>
    <property type="evidence" value="ECO:0007669"/>
    <property type="project" value="UniProtKB-KW"/>
</dbReference>
<dbReference type="SMART" id="SM00645">
    <property type="entry name" value="Pept_C1"/>
    <property type="match status" value="1"/>
</dbReference>
<dbReference type="PROSITE" id="PS00139">
    <property type="entry name" value="THIOL_PROTEASE_CYS"/>
    <property type="match status" value="1"/>
</dbReference>
<dbReference type="Pfam" id="PF18560">
    <property type="entry name" value="Lectin_like"/>
    <property type="match status" value="1"/>
</dbReference>
<dbReference type="EMBL" id="JAQLGM010000003">
    <property type="protein sequence ID" value="MDB1998936.1"/>
    <property type="molecule type" value="Genomic_DNA"/>
</dbReference>
<sequence>MRRRRLYIVLLVLLFVCIAAKNQSLFTREQVKKGKEPGTFNGGWYSLISKEVNDKRIKLKIDGRKVKAKKASVIMTDEGEFMVPVSFLPDYFSCAARIYDNSRLVMERNTIYAEMKEGESRMTLNGAPVTLKTGLLREDNILYVPLEAVEKALSYTGEWDVEENTLELTFAGSEERSIPYAYDYRDTGRAPRVKNQGSFGTCWAFASVMALESRLLPEEDLSFSEDHMSIRNSFHMKQNDGGEYTMSMAYLLAWQGPVYEKDDVYGDEYSPPGLKPVRHVQEIQIIPSKDYEAIKRAVYLYGGVQSSLYTSMVTGQSDSRYYNKEQGAYCYIGTAKPNHDIVIIGWDDNYPKENFNLDLEGDGAFICANSWGGEFGDEGYFYVSYYDTNIGIHNILYSRVDNTDNYDKIYQSDLCGWVGQLGYGKENAYFANIYMAGEGEELAAVGFYATGQDTEYEVYTVTDVEGSAQFGRRILAASGTLKNAGFYTIDFRKPVELPDGKKFAVIVSINTPGSVHPVAIEYNSPDKNLRVDLSDGEGYISFKGTSWERVEEEQKCNVCLKAYTRKTEDTENEG</sequence>
<organism evidence="4">
    <name type="scientific">Clostridium symbiosum</name>
    <name type="common">Bacteroides symbiosus</name>
    <dbReference type="NCBI Taxonomy" id="1512"/>
    <lineage>
        <taxon>Bacteria</taxon>
        <taxon>Bacillati</taxon>
        <taxon>Bacillota</taxon>
        <taxon>Clostridia</taxon>
        <taxon>Lachnospirales</taxon>
        <taxon>Lachnospiraceae</taxon>
        <taxon>Otoolea</taxon>
    </lineage>
</organism>
<dbReference type="InterPro" id="IPR000668">
    <property type="entry name" value="Peptidase_C1A_C"/>
</dbReference>
<accession>A0A6N3B812</accession>
<dbReference type="GO" id="GO:0008234">
    <property type="term" value="F:cysteine-type peptidase activity"/>
    <property type="evidence" value="ECO:0007669"/>
    <property type="project" value="InterPro"/>
</dbReference>
<dbReference type="EMBL" id="CACRUA010000012">
    <property type="protein sequence ID" value="VYT98180.1"/>
    <property type="molecule type" value="Genomic_DNA"/>
</dbReference>
<dbReference type="Proteomes" id="UP001300871">
    <property type="component" value="Unassembled WGS sequence"/>
</dbReference>
<name>A0A6N3B812_CLOSY</name>
<dbReference type="PANTHER" id="PTHR12411">
    <property type="entry name" value="CYSTEINE PROTEASE FAMILY C1-RELATED"/>
    <property type="match status" value="1"/>
</dbReference>
<reference evidence="3" key="2">
    <citation type="submission" date="2023-01" db="EMBL/GenBank/DDBJ databases">
        <title>Human gut microbiome strain richness.</title>
        <authorList>
            <person name="Chen-Liaw A."/>
        </authorList>
    </citation>
    <scope>NUCLEOTIDE SEQUENCE</scope>
    <source>
        <strain evidence="3">B1_m1001713B170214d0_201011</strain>
    </source>
</reference>
<dbReference type="Gene3D" id="3.90.70.10">
    <property type="entry name" value="Cysteine proteinases"/>
    <property type="match status" value="1"/>
</dbReference>
<dbReference type="Pfam" id="PF07833">
    <property type="entry name" value="Cu_amine_oxidN1"/>
    <property type="match status" value="1"/>
</dbReference>
<dbReference type="InterPro" id="IPR000169">
    <property type="entry name" value="Pept_cys_AS"/>
</dbReference>
<dbReference type="SUPFAM" id="SSF54001">
    <property type="entry name" value="Cysteine proteinases"/>
    <property type="match status" value="1"/>
</dbReference>
<dbReference type="InterPro" id="IPR036582">
    <property type="entry name" value="Mao_N_sf"/>
</dbReference>
<comment type="similarity">
    <text evidence="1">Belongs to the peptidase C1 family.</text>
</comment>
<dbReference type="CDD" id="cd02619">
    <property type="entry name" value="Peptidase_C1"/>
    <property type="match status" value="1"/>
</dbReference>
<reference evidence="4" key="1">
    <citation type="submission" date="2019-11" db="EMBL/GenBank/DDBJ databases">
        <authorList>
            <person name="Feng L."/>
        </authorList>
    </citation>
    <scope>NUCLEOTIDE SEQUENCE</scope>
    <source>
        <strain evidence="4">CsymbiosumLFYP84</strain>
    </source>
</reference>
<dbReference type="GeneID" id="57969619"/>
<evidence type="ECO:0000256" key="1">
    <source>
        <dbReference type="ARBA" id="ARBA00008455"/>
    </source>
</evidence>
<evidence type="ECO:0000313" key="3">
    <source>
        <dbReference type="EMBL" id="MDB1998936.1"/>
    </source>
</evidence>
<keyword evidence="4" id="KW-0645">Protease</keyword>
<keyword evidence="4" id="KW-0378">Hydrolase</keyword>
<evidence type="ECO:0000259" key="2">
    <source>
        <dbReference type="SMART" id="SM00645"/>
    </source>
</evidence>
<evidence type="ECO:0000313" key="4">
    <source>
        <dbReference type="EMBL" id="VYT98180.1"/>
    </source>
</evidence>
<dbReference type="InterPro" id="IPR038765">
    <property type="entry name" value="Papain-like_cys_pep_sf"/>
</dbReference>
<proteinExistence type="inferred from homology"/>
<gene>
    <name evidence="4" type="ORF">CSLFYP84_00168</name>
    <name evidence="3" type="ORF">PM006_01805</name>
</gene>
<dbReference type="Pfam" id="PF00112">
    <property type="entry name" value="Peptidase_C1"/>
    <property type="match status" value="1"/>
</dbReference>
<dbReference type="InterPro" id="IPR040528">
    <property type="entry name" value="Lectin-like"/>
</dbReference>
<dbReference type="InterPro" id="IPR012854">
    <property type="entry name" value="Cu_amine_oxidase-like_N"/>
</dbReference>
<protein>
    <submittedName>
        <fullName evidence="3">Lectin like domain-containing protein</fullName>
    </submittedName>
    <submittedName>
        <fullName evidence="4">Papain family cysteine protease</fullName>
    </submittedName>
</protein>
<dbReference type="RefSeq" id="WP_243133721.1">
    <property type="nucleotide sequence ID" value="NZ_CACRUA010000012.1"/>
</dbReference>